<gene>
    <name evidence="1" type="ORF">G0A46_22790</name>
</gene>
<sequence length="97" mass="11223">MVYFPNAKRPPYRTFSYGWPSNPVSGLEPLKRLFLGVKLFEFIANTEFRSVLGNSSEYLSSCFGEEFLRIECFARWLVWLARDLSLAERSGLSSRSE</sequence>
<accession>A0A3U3FN39</accession>
<organism evidence="1">
    <name type="scientific">Salmonella typhimurium</name>
    <dbReference type="NCBI Taxonomy" id="90371"/>
    <lineage>
        <taxon>Bacteria</taxon>
        <taxon>Pseudomonadati</taxon>
        <taxon>Pseudomonadota</taxon>
        <taxon>Gammaproteobacteria</taxon>
        <taxon>Enterobacterales</taxon>
        <taxon>Enterobacteriaceae</taxon>
        <taxon>Salmonella</taxon>
    </lineage>
</organism>
<protein>
    <submittedName>
        <fullName evidence="1">Uncharacterized protein</fullName>
    </submittedName>
</protein>
<reference evidence="1" key="1">
    <citation type="journal article" date="2018" name="Genome Biol.">
        <title>SKESA: strategic k-mer extension for scrupulous assemblies.</title>
        <authorList>
            <person name="Souvorov A."/>
            <person name="Agarwala R."/>
            <person name="Lipman D.J."/>
        </authorList>
    </citation>
    <scope>NUCLEOTIDE SEQUENCE</scope>
    <source>
        <strain evidence="1">SGSC1429</strain>
    </source>
</reference>
<proteinExistence type="predicted"/>
<dbReference type="AlphaFoldDB" id="A0A3U3FN39"/>
<comment type="caution">
    <text evidence="1">The sequence shown here is derived from an EMBL/GenBank/DDBJ whole genome shotgun (WGS) entry which is preliminary data.</text>
</comment>
<name>A0A3U3FN39_SALTM</name>
<reference evidence="1" key="2">
    <citation type="submission" date="2019-01" db="EMBL/GenBank/DDBJ databases">
        <authorList>
            <consortium name="NCBI Pathogen Detection Project"/>
        </authorList>
    </citation>
    <scope>NUCLEOTIDE SEQUENCE</scope>
    <source>
        <strain evidence="1">SGSC1429</strain>
    </source>
</reference>
<dbReference type="EMBL" id="DAAMEH010000047">
    <property type="protein sequence ID" value="HAC6334166.1"/>
    <property type="molecule type" value="Genomic_DNA"/>
</dbReference>
<evidence type="ECO:0000313" key="1">
    <source>
        <dbReference type="EMBL" id="HAC6334166.1"/>
    </source>
</evidence>